<keyword evidence="2" id="KW-1133">Transmembrane helix</keyword>
<keyword evidence="2" id="KW-0812">Transmembrane</keyword>
<dbReference type="AlphaFoldDB" id="A0A0F5FSL1"/>
<evidence type="ECO:0000313" key="4">
    <source>
        <dbReference type="Proteomes" id="UP000033632"/>
    </source>
</evidence>
<dbReference type="RefSeq" id="WP_046108551.1">
    <property type="nucleotide sequence ID" value="NZ_JZEX01000106.1"/>
</dbReference>
<sequence length="71" mass="7384">MAYRDAAVTDFLGGFFSGLLIVLVTTVCFAGYVVWHGQSVQPSGAPAEAGVSDDQQGAGELRAVEEAPPQQ</sequence>
<name>A0A0F5FSL1_9HYPH</name>
<feature type="region of interest" description="Disordered" evidence="1">
    <location>
        <begin position="40"/>
        <end position="71"/>
    </location>
</feature>
<proteinExistence type="predicted"/>
<dbReference type="PATRIC" id="fig|443610.3.peg.276"/>
<reference evidence="3 4" key="1">
    <citation type="submission" date="2015-03" db="EMBL/GenBank/DDBJ databases">
        <authorList>
            <person name="Hassan Y.I."/>
            <person name="Lepp D."/>
            <person name="Li X.-Z."/>
            <person name="Zhou T."/>
        </authorList>
    </citation>
    <scope>NUCLEOTIDE SEQUENCE [LARGE SCALE GENOMIC DNA]</scope>
    <source>
        <strain evidence="3 4">BD-c194</strain>
    </source>
</reference>
<dbReference type="EMBL" id="JZEX01000106">
    <property type="protein sequence ID" value="KKB11861.1"/>
    <property type="molecule type" value="Genomic_DNA"/>
</dbReference>
<keyword evidence="2" id="KW-0472">Membrane</keyword>
<feature type="transmembrane region" description="Helical" evidence="2">
    <location>
        <begin position="12"/>
        <end position="35"/>
    </location>
</feature>
<protein>
    <submittedName>
        <fullName evidence="3">Uncharacterized protein</fullName>
    </submittedName>
</protein>
<evidence type="ECO:0000256" key="1">
    <source>
        <dbReference type="SAM" id="MobiDB-lite"/>
    </source>
</evidence>
<evidence type="ECO:0000313" key="3">
    <source>
        <dbReference type="EMBL" id="KKB11861.1"/>
    </source>
</evidence>
<comment type="caution">
    <text evidence="3">The sequence shown here is derived from an EMBL/GenBank/DDBJ whole genome shotgun (WGS) entry which is preliminary data.</text>
</comment>
<accession>A0A0F5FSL1</accession>
<evidence type="ECO:0000256" key="2">
    <source>
        <dbReference type="SAM" id="Phobius"/>
    </source>
</evidence>
<keyword evidence="4" id="KW-1185">Reference proteome</keyword>
<gene>
    <name evidence="3" type="ORF">VE25_10375</name>
</gene>
<dbReference type="Proteomes" id="UP000033632">
    <property type="component" value="Unassembled WGS sequence"/>
</dbReference>
<organism evidence="3 4">
    <name type="scientific">Devosia geojensis</name>
    <dbReference type="NCBI Taxonomy" id="443610"/>
    <lineage>
        <taxon>Bacteria</taxon>
        <taxon>Pseudomonadati</taxon>
        <taxon>Pseudomonadota</taxon>
        <taxon>Alphaproteobacteria</taxon>
        <taxon>Hyphomicrobiales</taxon>
        <taxon>Devosiaceae</taxon>
        <taxon>Devosia</taxon>
    </lineage>
</organism>